<dbReference type="EMBL" id="CACRXK020004175">
    <property type="protein sequence ID" value="CAB4001769.1"/>
    <property type="molecule type" value="Genomic_DNA"/>
</dbReference>
<keyword evidence="8" id="KW-0539">Nucleus</keyword>
<dbReference type="PROSITE" id="PS50053">
    <property type="entry name" value="UBIQUITIN_2"/>
    <property type="match status" value="1"/>
</dbReference>
<evidence type="ECO:0000256" key="7">
    <source>
        <dbReference type="ARBA" id="ARBA00023163"/>
    </source>
</evidence>
<keyword evidence="4" id="KW-0833">Ubl conjugation pathway</keyword>
<dbReference type="GO" id="GO:0006368">
    <property type="term" value="P:transcription elongation by RNA polymerase II"/>
    <property type="evidence" value="ECO:0007669"/>
    <property type="project" value="InterPro"/>
</dbReference>
<keyword evidence="18" id="KW-0251">Elongation factor</keyword>
<dbReference type="GO" id="GO:0070449">
    <property type="term" value="C:elongin complex"/>
    <property type="evidence" value="ECO:0007669"/>
    <property type="project" value="InterPro"/>
</dbReference>
<dbReference type="InterPro" id="IPR029071">
    <property type="entry name" value="Ubiquitin-like_domsf"/>
</dbReference>
<gene>
    <name evidence="18" type="ORF">PACLA_8A019358</name>
</gene>
<organism evidence="18 19">
    <name type="scientific">Paramuricea clavata</name>
    <name type="common">Red gorgonian</name>
    <name type="synonym">Violescent sea-whip</name>
    <dbReference type="NCBI Taxonomy" id="317549"/>
    <lineage>
        <taxon>Eukaryota</taxon>
        <taxon>Metazoa</taxon>
        <taxon>Cnidaria</taxon>
        <taxon>Anthozoa</taxon>
        <taxon>Octocorallia</taxon>
        <taxon>Malacalcyonacea</taxon>
        <taxon>Plexauridae</taxon>
        <taxon>Paramuricea</taxon>
    </lineage>
</organism>
<evidence type="ECO:0000256" key="13">
    <source>
        <dbReference type="ARBA" id="ARBA00080438"/>
    </source>
</evidence>
<comment type="caution">
    <text evidence="18">The sequence shown here is derived from an EMBL/GenBank/DDBJ whole genome shotgun (WGS) entry which is preliminary data.</text>
</comment>
<evidence type="ECO:0000256" key="14">
    <source>
        <dbReference type="ARBA" id="ARBA00081013"/>
    </source>
</evidence>
<evidence type="ECO:0000313" key="18">
    <source>
        <dbReference type="EMBL" id="CAB4001769.1"/>
    </source>
</evidence>
<feature type="domain" description="Ubiquitin-like" evidence="17">
    <location>
        <begin position="1"/>
        <end position="66"/>
    </location>
</feature>
<evidence type="ECO:0000256" key="6">
    <source>
        <dbReference type="ARBA" id="ARBA00023015"/>
    </source>
</evidence>
<evidence type="ECO:0000259" key="17">
    <source>
        <dbReference type="PROSITE" id="PS50053"/>
    </source>
</evidence>
<accession>A0A6S7HC03</accession>
<evidence type="ECO:0000256" key="16">
    <source>
        <dbReference type="ARBA" id="ARBA00093515"/>
    </source>
</evidence>
<comment type="subcellular location">
    <subcellularLocation>
        <location evidence="1">Nucleus</location>
    </subcellularLocation>
</comment>
<keyword evidence="7" id="KW-0804">Transcription</keyword>
<dbReference type="Pfam" id="PF00240">
    <property type="entry name" value="ubiquitin"/>
    <property type="match status" value="1"/>
</dbReference>
<evidence type="ECO:0000256" key="3">
    <source>
        <dbReference type="ARBA" id="ARBA00022553"/>
    </source>
</evidence>
<keyword evidence="18" id="KW-0648">Protein biosynthesis</keyword>
<comment type="function">
    <text evidence="9">SIII, also known as elongin, is a general transcription elongation factor that increases the RNA polymerase II transcription elongation past template-encoded arresting sites. Subunit A is transcriptionally active and its transcription activity is strongly enhanced by binding to the dimeric complex of the SIII regulatory subunits B and C (elongin BC complex). In embryonic stem cells, the elongin BC complex is recruited by EPOP to Polycomb group (PcG) target genes in order generate genomic region that display both active and repressive chromatin properties, an important feature of pluripotent stem cells.</text>
</comment>
<dbReference type="AlphaFoldDB" id="A0A6S7HC03"/>
<evidence type="ECO:0000256" key="4">
    <source>
        <dbReference type="ARBA" id="ARBA00022786"/>
    </source>
</evidence>
<keyword evidence="6" id="KW-0805">Transcription regulation</keyword>
<dbReference type="GO" id="GO:0003746">
    <property type="term" value="F:translation elongation factor activity"/>
    <property type="evidence" value="ECO:0007669"/>
    <property type="project" value="UniProtKB-KW"/>
</dbReference>
<dbReference type="OrthoDB" id="7537057at2759"/>
<evidence type="ECO:0000256" key="2">
    <source>
        <dbReference type="ARBA" id="ARBA00004906"/>
    </source>
</evidence>
<comment type="similarity">
    <text evidence="10">Belongs to the Elongin B family.</text>
</comment>
<evidence type="ECO:0000256" key="9">
    <source>
        <dbReference type="ARBA" id="ARBA00054216"/>
    </source>
</evidence>
<protein>
    <recommendedName>
        <fullName evidence="11">Elongin-B</fullName>
    </recommendedName>
    <alternativeName>
        <fullName evidence="14">Elongin 18 kDa subunit</fullName>
    </alternativeName>
    <alternativeName>
        <fullName evidence="12">RNA polymerase II transcription factor SIII subunit B</fullName>
    </alternativeName>
    <alternativeName>
        <fullName evidence="15">SIII p18</fullName>
    </alternativeName>
    <alternativeName>
        <fullName evidence="13">Transcription elongation factor B polypeptide 2</fullName>
    </alternativeName>
</protein>
<comment type="pathway">
    <text evidence="2">Protein modification; protein ubiquitination.</text>
</comment>
<evidence type="ECO:0000256" key="15">
    <source>
        <dbReference type="ARBA" id="ARBA00083653"/>
    </source>
</evidence>
<dbReference type="Gene3D" id="3.10.20.90">
    <property type="entry name" value="Phosphatidylinositol 3-kinase Catalytic Subunit, Chain A, domain 1"/>
    <property type="match status" value="1"/>
</dbReference>
<evidence type="ECO:0000256" key="10">
    <source>
        <dbReference type="ARBA" id="ARBA00060803"/>
    </source>
</evidence>
<evidence type="ECO:0000256" key="5">
    <source>
        <dbReference type="ARBA" id="ARBA00022990"/>
    </source>
</evidence>
<reference evidence="18" key="1">
    <citation type="submission" date="2020-04" db="EMBL/GenBank/DDBJ databases">
        <authorList>
            <person name="Alioto T."/>
            <person name="Alioto T."/>
            <person name="Gomez Garrido J."/>
        </authorList>
    </citation>
    <scope>NUCLEOTIDE SEQUENCE</scope>
    <source>
        <strain evidence="18">A484AB</strain>
    </source>
</reference>
<dbReference type="FunFam" id="3.10.20.90:FF:000108">
    <property type="entry name" value="Elongin-B"/>
    <property type="match status" value="1"/>
</dbReference>
<dbReference type="Proteomes" id="UP001152795">
    <property type="component" value="Unassembled WGS sequence"/>
</dbReference>
<dbReference type="InterPro" id="IPR039049">
    <property type="entry name" value="ELOB"/>
</dbReference>
<keyword evidence="3" id="KW-0597">Phosphoprotein</keyword>
<evidence type="ECO:0000313" key="19">
    <source>
        <dbReference type="Proteomes" id="UP001152795"/>
    </source>
</evidence>
<evidence type="ECO:0000256" key="8">
    <source>
        <dbReference type="ARBA" id="ARBA00023242"/>
    </source>
</evidence>
<dbReference type="PANTHER" id="PTHR13248:SF4">
    <property type="entry name" value="ELONGIN B"/>
    <property type="match status" value="1"/>
</dbReference>
<keyword evidence="19" id="KW-1185">Reference proteome</keyword>
<evidence type="ECO:0000256" key="1">
    <source>
        <dbReference type="ARBA" id="ARBA00004123"/>
    </source>
</evidence>
<dbReference type="PANTHER" id="PTHR13248">
    <property type="entry name" value="TRANSCRIPTION ELONGATION FACTOR B POLYPEPTIDE 2"/>
    <property type="match status" value="1"/>
</dbReference>
<sequence>MEIFVMVRRAKLTMFLDCTESTTVSELKKMIEGIAKKAPEDQKLFKDEQSLDDNKTLGDYGFTSQTARPQSPAMIGLACKVEGTDDWEPLNITNLSTPPDPPDVMIPQESSAPEAK</sequence>
<keyword evidence="5" id="KW-0007">Acetylation</keyword>
<dbReference type="GO" id="GO:0030891">
    <property type="term" value="C:VCB complex"/>
    <property type="evidence" value="ECO:0007669"/>
    <property type="project" value="InterPro"/>
</dbReference>
<name>A0A6S7HC03_PARCT</name>
<dbReference type="CDD" id="cd01788">
    <property type="entry name" value="Ubl_ElonginB"/>
    <property type="match status" value="1"/>
</dbReference>
<dbReference type="SUPFAM" id="SSF54236">
    <property type="entry name" value="Ubiquitin-like"/>
    <property type="match status" value="1"/>
</dbReference>
<dbReference type="InterPro" id="IPR000626">
    <property type="entry name" value="Ubiquitin-like_dom"/>
</dbReference>
<evidence type="ECO:0000256" key="12">
    <source>
        <dbReference type="ARBA" id="ARBA00076690"/>
    </source>
</evidence>
<evidence type="ECO:0000256" key="11">
    <source>
        <dbReference type="ARBA" id="ARBA00074516"/>
    </source>
</evidence>
<dbReference type="SMART" id="SM00213">
    <property type="entry name" value="UBQ"/>
    <property type="match status" value="1"/>
</dbReference>
<proteinExistence type="inferred from homology"/>
<comment type="subunit">
    <text evidence="16">Heterotrimer of an A (ELOA, ELOA2 or ELOA3P), ELOB and ELOC subunit. The elongin BC complex interacts with EPOP; leading to recruit the elongin BC complex to Polycomb group (PcG) target genes, thereby restricting excessive activity of the PRC2/EED-EZH2 complex. Component of multiple cullin-RING E3 ubiquitin-protein ligase complexes composed of Elongin BC (ELOB and ELOC), a cullin (either CUL2 or CUL5), a catalytic subunit (either RBX1 or RNF7/RBX2), as well as a substrate adapter protein that can be either ASB2, ASB9, ASB11, KLHDC2, KLHDC3, KLHDC10, APPBP2, FEM1A, FEM1B, FEM1C, LRR1, PCMTD1, SOCS1, SOCS2, SOCS5, SPSB1, SPSB3, ELOA, VHL, WSB1 or RAB40C. As part of the Elongin BC E3 ubiquitin ligase complex; interacts with NRBP1. May also interact with DCUN1D1, DCUN1D2, DCUN1D3 and DCUN1D5. May form oligomers as a KLHDC2/KLHDC3-ELOB-ELOC complex; this interaction is autoinhibitory for the E3 ligase complex as the substrate-binding site of KLHDC2/KLHDC3 is blocked in the oligomer.</text>
</comment>